<gene>
    <name evidence="10" type="ORF">A0128_07960</name>
</gene>
<protein>
    <submittedName>
        <fullName evidence="10">Bcr/CflA family drug resistance efflux transporter</fullName>
    </submittedName>
</protein>
<feature type="domain" description="Major facilitator superfamily (MFS) profile" evidence="9">
    <location>
        <begin position="22"/>
        <end position="410"/>
    </location>
</feature>
<dbReference type="GO" id="GO:0042910">
    <property type="term" value="F:xenobiotic transmembrane transporter activity"/>
    <property type="evidence" value="ECO:0007669"/>
    <property type="project" value="InterPro"/>
</dbReference>
<comment type="subcellular location">
    <subcellularLocation>
        <location evidence="1">Cell membrane</location>
        <topology evidence="1">Multi-pass membrane protein</topology>
    </subcellularLocation>
</comment>
<dbReference type="InterPro" id="IPR036259">
    <property type="entry name" value="MFS_trans_sf"/>
</dbReference>
<feature type="transmembrane region" description="Helical" evidence="8">
    <location>
        <begin position="226"/>
        <end position="244"/>
    </location>
</feature>
<evidence type="ECO:0000256" key="5">
    <source>
        <dbReference type="ARBA" id="ARBA00022692"/>
    </source>
</evidence>
<evidence type="ECO:0000256" key="7">
    <source>
        <dbReference type="ARBA" id="ARBA00023136"/>
    </source>
</evidence>
<name>A0A1D7UW17_9LEPT</name>
<dbReference type="Gene3D" id="1.20.1720.10">
    <property type="entry name" value="Multidrug resistance protein D"/>
    <property type="match status" value="1"/>
</dbReference>
<dbReference type="Proteomes" id="UP000094197">
    <property type="component" value="Chromosome 1"/>
</dbReference>
<dbReference type="InterPro" id="IPR011701">
    <property type="entry name" value="MFS"/>
</dbReference>
<feature type="transmembrane region" description="Helical" evidence="8">
    <location>
        <begin position="88"/>
        <end position="107"/>
    </location>
</feature>
<feature type="transmembrane region" description="Helical" evidence="8">
    <location>
        <begin position="20"/>
        <end position="43"/>
    </location>
</feature>
<dbReference type="GO" id="GO:0015385">
    <property type="term" value="F:sodium:proton antiporter activity"/>
    <property type="evidence" value="ECO:0007669"/>
    <property type="project" value="TreeGrafter"/>
</dbReference>
<keyword evidence="4" id="KW-1003">Cell membrane</keyword>
<feature type="transmembrane region" description="Helical" evidence="8">
    <location>
        <begin position="146"/>
        <end position="168"/>
    </location>
</feature>
<dbReference type="CDD" id="cd17320">
    <property type="entry name" value="MFS_MdfA_MDR_like"/>
    <property type="match status" value="1"/>
</dbReference>
<keyword evidence="6 8" id="KW-1133">Transmembrane helix</keyword>
<dbReference type="SUPFAM" id="SSF103473">
    <property type="entry name" value="MFS general substrate transporter"/>
    <property type="match status" value="1"/>
</dbReference>
<feature type="transmembrane region" description="Helical" evidence="8">
    <location>
        <begin position="55"/>
        <end position="76"/>
    </location>
</feature>
<accession>A0A1D7UW17</accession>
<dbReference type="AlphaFoldDB" id="A0A1D7UW17"/>
<organism evidence="10 11">
    <name type="scientific">Leptospira tipperaryensis</name>
    <dbReference type="NCBI Taxonomy" id="2564040"/>
    <lineage>
        <taxon>Bacteria</taxon>
        <taxon>Pseudomonadati</taxon>
        <taxon>Spirochaetota</taxon>
        <taxon>Spirochaetia</taxon>
        <taxon>Leptospirales</taxon>
        <taxon>Leptospiraceae</taxon>
        <taxon>Leptospira</taxon>
    </lineage>
</organism>
<evidence type="ECO:0000259" key="9">
    <source>
        <dbReference type="PROSITE" id="PS50850"/>
    </source>
</evidence>
<evidence type="ECO:0000313" key="11">
    <source>
        <dbReference type="Proteomes" id="UP000094197"/>
    </source>
</evidence>
<proteinExistence type="inferred from homology"/>
<evidence type="ECO:0000256" key="4">
    <source>
        <dbReference type="ARBA" id="ARBA00022475"/>
    </source>
</evidence>
<dbReference type="PANTHER" id="PTHR23502:SF132">
    <property type="entry name" value="POLYAMINE TRANSPORTER 2-RELATED"/>
    <property type="match status" value="1"/>
</dbReference>
<dbReference type="PANTHER" id="PTHR23502">
    <property type="entry name" value="MAJOR FACILITATOR SUPERFAMILY"/>
    <property type="match status" value="1"/>
</dbReference>
<evidence type="ECO:0000256" key="8">
    <source>
        <dbReference type="SAM" id="Phobius"/>
    </source>
</evidence>
<dbReference type="KEGG" id="laj:A0128_07960"/>
<dbReference type="GO" id="GO:0005886">
    <property type="term" value="C:plasma membrane"/>
    <property type="evidence" value="ECO:0007669"/>
    <property type="project" value="UniProtKB-SubCell"/>
</dbReference>
<reference evidence="10 11" key="1">
    <citation type="submission" date="2016-04" db="EMBL/GenBank/DDBJ databases">
        <title>Complete genome seqeunce of Leptospira alstonii serovar Room22.</title>
        <authorList>
            <person name="Nally J.E."/>
            <person name="Bayles D.O."/>
            <person name="Hurley D."/>
            <person name="Fanning S."/>
            <person name="McMahon B.J."/>
            <person name="Arent Z."/>
        </authorList>
    </citation>
    <scope>NUCLEOTIDE SEQUENCE [LARGE SCALE GENOMIC DNA]</scope>
    <source>
        <strain evidence="10 11">GWTS #1</strain>
    </source>
</reference>
<dbReference type="Pfam" id="PF07690">
    <property type="entry name" value="MFS_1"/>
    <property type="match status" value="1"/>
</dbReference>
<keyword evidence="11" id="KW-1185">Reference proteome</keyword>
<dbReference type="NCBIfam" id="TIGR00710">
    <property type="entry name" value="efflux_Bcr_CflA"/>
    <property type="match status" value="1"/>
</dbReference>
<keyword evidence="7 8" id="KW-0472">Membrane</keyword>
<dbReference type="PROSITE" id="PS50850">
    <property type="entry name" value="MFS"/>
    <property type="match status" value="1"/>
</dbReference>
<feature type="transmembrane region" description="Helical" evidence="8">
    <location>
        <begin position="296"/>
        <end position="316"/>
    </location>
</feature>
<sequence length="422" mass="45921">MEKQIESDKEESLPSKPKPFFLILILGTLTALSPFSIDMYLPAFSEIAKDLDTPAAEVALSLSSYFIGLAFGQLLYGPLLDRFGRKKPLYVGLFVYILASFGCMFSRSIDELVIFRLIQAIGGCVANVASVAMVRDFFRVKESSKVFSLLILVLGVSPLLAPTVGGYISTNFGWHAIFIILSAIAFLMLLVSVFYLPESHKADPSVSLKPIHIFHQYGIVFRNPQFYSYTLAGAVAFSGLFVYISGSPIIFMEIFKVEPQKFSYIFALLSVGFIGASQCNIFLVKKFKNEQILKTALLGQVAVTLLFLIGTWNGWFGLIGTTLFFFSLLALVGLLNPNAAALALAPFSKNAGTASALMGSLQMGIGAFASSCVGLFSAHTSLPLSIILFASASFAFLILMIGKRRIPEELPVHEEITPAISV</sequence>
<feature type="transmembrane region" description="Helical" evidence="8">
    <location>
        <begin position="322"/>
        <end position="344"/>
    </location>
</feature>
<evidence type="ECO:0000313" key="10">
    <source>
        <dbReference type="EMBL" id="AOP33782.1"/>
    </source>
</evidence>
<keyword evidence="5 8" id="KW-0812">Transmembrane</keyword>
<dbReference type="OrthoDB" id="9800416at2"/>
<evidence type="ECO:0000256" key="6">
    <source>
        <dbReference type="ARBA" id="ARBA00022989"/>
    </source>
</evidence>
<dbReference type="EMBL" id="CP015217">
    <property type="protein sequence ID" value="AOP33782.1"/>
    <property type="molecule type" value="Genomic_DNA"/>
</dbReference>
<dbReference type="InterPro" id="IPR004812">
    <property type="entry name" value="Efflux_drug-R_Bcr/CmlA"/>
</dbReference>
<feature type="transmembrane region" description="Helical" evidence="8">
    <location>
        <begin position="356"/>
        <end position="376"/>
    </location>
</feature>
<comment type="similarity">
    <text evidence="2">Belongs to the major facilitator superfamily. Bcr/CmlA family.</text>
</comment>
<dbReference type="InterPro" id="IPR020846">
    <property type="entry name" value="MFS_dom"/>
</dbReference>
<evidence type="ECO:0000256" key="2">
    <source>
        <dbReference type="ARBA" id="ARBA00006236"/>
    </source>
</evidence>
<evidence type="ECO:0000256" key="3">
    <source>
        <dbReference type="ARBA" id="ARBA00022448"/>
    </source>
</evidence>
<feature type="transmembrane region" description="Helical" evidence="8">
    <location>
        <begin position="264"/>
        <end position="284"/>
    </location>
</feature>
<evidence type="ECO:0000256" key="1">
    <source>
        <dbReference type="ARBA" id="ARBA00004651"/>
    </source>
</evidence>
<dbReference type="FunFam" id="1.20.1720.10:FF:000005">
    <property type="entry name" value="Bcr/CflA family efflux transporter"/>
    <property type="match status" value="1"/>
</dbReference>
<feature type="transmembrane region" description="Helical" evidence="8">
    <location>
        <begin position="174"/>
        <end position="196"/>
    </location>
</feature>
<feature type="transmembrane region" description="Helical" evidence="8">
    <location>
        <begin position="113"/>
        <end position="134"/>
    </location>
</feature>
<dbReference type="GO" id="GO:1990961">
    <property type="term" value="P:xenobiotic detoxification by transmembrane export across the plasma membrane"/>
    <property type="evidence" value="ECO:0007669"/>
    <property type="project" value="InterPro"/>
</dbReference>
<feature type="transmembrane region" description="Helical" evidence="8">
    <location>
        <begin position="382"/>
        <end position="401"/>
    </location>
</feature>
<keyword evidence="3" id="KW-0813">Transport</keyword>